<evidence type="ECO:0000313" key="1">
    <source>
        <dbReference type="EMBL" id="MBP3942245.1"/>
    </source>
</evidence>
<accession>A0A8T4H7I0</accession>
<evidence type="ECO:0000313" key="2">
    <source>
        <dbReference type="Proteomes" id="UP000679691"/>
    </source>
</evidence>
<gene>
    <name evidence="1" type="ORF">J5U18_01465</name>
</gene>
<keyword evidence="2" id="KW-1185">Reference proteome</keyword>
<reference evidence="1" key="1">
    <citation type="submission" date="2021-03" db="EMBL/GenBank/DDBJ databases">
        <authorList>
            <person name="Lu T."/>
            <person name="Wang Q."/>
            <person name="Han X."/>
        </authorList>
    </citation>
    <scope>NUCLEOTIDE SEQUENCE</scope>
    <source>
        <strain evidence="1">WQ 2009</strain>
    </source>
</reference>
<name>A0A8T4H7I0_9SPHI</name>
<protein>
    <recommendedName>
        <fullName evidence="3">Lipoprotein</fullName>
    </recommendedName>
</protein>
<dbReference type="EMBL" id="JAGKSB010000001">
    <property type="protein sequence ID" value="MBP3942245.1"/>
    <property type="molecule type" value="Genomic_DNA"/>
</dbReference>
<evidence type="ECO:0008006" key="3">
    <source>
        <dbReference type="Google" id="ProtNLM"/>
    </source>
</evidence>
<dbReference type="Proteomes" id="UP000679691">
    <property type="component" value="Unassembled WGS sequence"/>
</dbReference>
<proteinExistence type="predicted"/>
<organism evidence="1 2">
    <name type="scientific">Rhinopithecimicrobium faecis</name>
    <dbReference type="NCBI Taxonomy" id="2820698"/>
    <lineage>
        <taxon>Bacteria</taxon>
        <taxon>Pseudomonadati</taxon>
        <taxon>Bacteroidota</taxon>
        <taxon>Sphingobacteriia</taxon>
        <taxon>Sphingobacteriales</taxon>
        <taxon>Sphingobacteriaceae</taxon>
        <taxon>Rhinopithecimicrobium</taxon>
    </lineage>
</organism>
<dbReference type="RefSeq" id="WP_353545726.1">
    <property type="nucleotide sequence ID" value="NZ_JAGKSB010000001.1"/>
</dbReference>
<comment type="caution">
    <text evidence="1">The sequence shown here is derived from an EMBL/GenBank/DDBJ whole genome shotgun (WGS) entry which is preliminary data.</text>
</comment>
<sequence>MKKVLLLMAVIVSICCSCKKDPLFIREQKVIVEFISNSDDIPVDVMGGNMSSKYIKKYHREVVSISSNGYGFGAYCEDPKTLLTIRVFDSKYRLLQERSGNIEVHVNEHYNRK</sequence>
<dbReference type="AlphaFoldDB" id="A0A8T4H7I0"/>